<comment type="caution">
    <text evidence="1">The sequence shown here is derived from an EMBL/GenBank/DDBJ whole genome shotgun (WGS) entry which is preliminary data.</text>
</comment>
<accession>A0A0V1DPE0</accession>
<proteinExistence type="predicted"/>
<reference evidence="1 2" key="1">
    <citation type="submission" date="2015-01" db="EMBL/GenBank/DDBJ databases">
        <title>Evolution of Trichinella species and genotypes.</title>
        <authorList>
            <person name="Korhonen P.K."/>
            <person name="Edoardo P."/>
            <person name="Giuseppe L.R."/>
            <person name="Gasser R.B."/>
        </authorList>
    </citation>
    <scope>NUCLEOTIDE SEQUENCE [LARGE SCALE GENOMIC DNA]</scope>
    <source>
        <strain evidence="1">ISS1029</strain>
    </source>
</reference>
<sequence length="40" mass="4856">MHSKRAYSRCQYEEKSVLHVSLHKYALYNVNRNGQKMKEK</sequence>
<protein>
    <submittedName>
        <fullName evidence="1">Uncharacterized protein</fullName>
    </submittedName>
</protein>
<name>A0A0V1DPE0_9BILA</name>
<keyword evidence="2" id="KW-1185">Reference proteome</keyword>
<gene>
    <name evidence="1" type="ORF">T11_2189</name>
</gene>
<organism evidence="1 2">
    <name type="scientific">Trichinella zimbabwensis</name>
    <dbReference type="NCBI Taxonomy" id="268475"/>
    <lineage>
        <taxon>Eukaryota</taxon>
        <taxon>Metazoa</taxon>
        <taxon>Ecdysozoa</taxon>
        <taxon>Nematoda</taxon>
        <taxon>Enoplea</taxon>
        <taxon>Dorylaimia</taxon>
        <taxon>Trichinellida</taxon>
        <taxon>Trichinellidae</taxon>
        <taxon>Trichinella</taxon>
    </lineage>
</organism>
<dbReference type="Proteomes" id="UP000055024">
    <property type="component" value="Unassembled WGS sequence"/>
</dbReference>
<dbReference type="EMBL" id="JYDP01008617">
    <property type="protein sequence ID" value="KRY63431.1"/>
    <property type="molecule type" value="Genomic_DNA"/>
</dbReference>
<evidence type="ECO:0000313" key="1">
    <source>
        <dbReference type="EMBL" id="KRY63431.1"/>
    </source>
</evidence>
<dbReference type="OrthoDB" id="5916930at2759"/>
<evidence type="ECO:0000313" key="2">
    <source>
        <dbReference type="Proteomes" id="UP000055024"/>
    </source>
</evidence>
<dbReference type="AlphaFoldDB" id="A0A0V1DPE0"/>